<dbReference type="HAMAP" id="MF_00138">
    <property type="entry name" value="GARS"/>
    <property type="match status" value="1"/>
</dbReference>
<dbReference type="PROSITE" id="PS50975">
    <property type="entry name" value="ATP_GRASP"/>
    <property type="match status" value="1"/>
</dbReference>
<dbReference type="Proteomes" id="UP000242949">
    <property type="component" value="Unassembled WGS sequence"/>
</dbReference>
<dbReference type="FunFam" id="3.30.1490.20:FF:000006">
    <property type="entry name" value="phosphoribosylamine--glycine ligase, chloroplastic-like"/>
    <property type="match status" value="1"/>
</dbReference>
<dbReference type="PANTHER" id="PTHR43472">
    <property type="entry name" value="PHOSPHORIBOSYLAMINE--GLYCINE LIGASE"/>
    <property type="match status" value="1"/>
</dbReference>
<feature type="domain" description="ATP-grasp" evidence="14">
    <location>
        <begin position="107"/>
        <end position="313"/>
    </location>
</feature>
<dbReference type="InterPro" id="IPR013815">
    <property type="entry name" value="ATP_grasp_subdomain_1"/>
</dbReference>
<dbReference type="SMART" id="SM01209">
    <property type="entry name" value="GARS_A"/>
    <property type="match status" value="1"/>
</dbReference>
<evidence type="ECO:0000256" key="10">
    <source>
        <dbReference type="ARBA" id="ARBA00042242"/>
    </source>
</evidence>
<evidence type="ECO:0000256" key="8">
    <source>
        <dbReference type="ARBA" id="ARBA00022840"/>
    </source>
</evidence>
<dbReference type="EMBL" id="FMYI01000004">
    <property type="protein sequence ID" value="SDC09837.1"/>
    <property type="molecule type" value="Genomic_DNA"/>
</dbReference>
<keyword evidence="6 13" id="KW-0547">Nucleotide-binding</keyword>
<dbReference type="GO" id="GO:0005524">
    <property type="term" value="F:ATP binding"/>
    <property type="evidence" value="ECO:0007669"/>
    <property type="project" value="UniProtKB-UniRule"/>
</dbReference>
<dbReference type="EC" id="6.3.4.13" evidence="4 12"/>
<dbReference type="InterPro" id="IPR016185">
    <property type="entry name" value="PreATP-grasp_dom_sf"/>
</dbReference>
<sequence length="417" mass="45342">MKVLIVGSGGREHMLVKTLSTSKRVKEIFVAPGNGGIEDEATTVNIREDDLESLVEFAKSNEIDWTIVGPEIPLAQGIVNRFRQENLLIFGPTQEAARIESSKDFAKGLMKKHQIPTARYETFTDSEKAKAYVKEQGVPIVIKADGLAAGKGVVVATEESVALGAIEDMLDGNRFGAAGARVVIEEFLDGEEFSLFAFVNGEHVYPMIPARDFKRAFENDEGPNTGGMGAYAPVSDLEPSKIEETIKHVLEPTAKAMVDEGVPFTGILYAGLIETKQGVKVIEFNARFGDPETQVVLPLLENDLIDVIEKVSNGEDPNLQWKDACAVGVVVASSGYPGAYEKDVELPPLPSSATCYVTHAGTKKASTQTYASTGGRVLLVGSIQDSYENAQKEINHYLSSFDVSENFFYRNDIGPRR</sequence>
<evidence type="ECO:0000256" key="9">
    <source>
        <dbReference type="ARBA" id="ARBA00038345"/>
    </source>
</evidence>
<evidence type="ECO:0000256" key="1">
    <source>
        <dbReference type="ARBA" id="ARBA00001936"/>
    </source>
</evidence>
<dbReference type="UniPathway" id="UPA00074">
    <property type="reaction ID" value="UER00125"/>
</dbReference>
<keyword evidence="5 12" id="KW-0436">Ligase</keyword>
<dbReference type="InterPro" id="IPR020562">
    <property type="entry name" value="PRibGlycinamide_synth_N"/>
</dbReference>
<dbReference type="SUPFAM" id="SSF51246">
    <property type="entry name" value="Rudiment single hybrid motif"/>
    <property type="match status" value="1"/>
</dbReference>
<proteinExistence type="inferred from homology"/>
<evidence type="ECO:0000256" key="6">
    <source>
        <dbReference type="ARBA" id="ARBA00022741"/>
    </source>
</evidence>
<evidence type="ECO:0000256" key="12">
    <source>
        <dbReference type="HAMAP-Rule" id="MF_00138"/>
    </source>
</evidence>
<dbReference type="InterPro" id="IPR020560">
    <property type="entry name" value="PRibGlycinamide_synth_C-dom"/>
</dbReference>
<gene>
    <name evidence="12" type="primary">purD</name>
    <name evidence="15" type="ORF">SAMN05421734_104132</name>
</gene>
<dbReference type="STRING" id="1612202.SAMN05421734_104132"/>
<protein>
    <recommendedName>
        <fullName evidence="4 12">Phosphoribosylamine--glycine ligase</fullName>
        <ecNumber evidence="4 12">6.3.4.13</ecNumber>
    </recommendedName>
    <alternativeName>
        <fullName evidence="12">GARS</fullName>
    </alternativeName>
    <alternativeName>
        <fullName evidence="10 12">Glycinamide ribonucleotide synthetase</fullName>
    </alternativeName>
    <alternativeName>
        <fullName evidence="11 12">Phosphoribosylglycinamide synthetase</fullName>
    </alternativeName>
</protein>
<dbReference type="PROSITE" id="PS00184">
    <property type="entry name" value="GARS"/>
    <property type="match status" value="1"/>
</dbReference>
<dbReference type="Pfam" id="PF01071">
    <property type="entry name" value="GARS_A"/>
    <property type="match status" value="1"/>
</dbReference>
<dbReference type="GO" id="GO:0004637">
    <property type="term" value="F:phosphoribosylamine-glycine ligase activity"/>
    <property type="evidence" value="ECO:0007669"/>
    <property type="project" value="UniProtKB-UniRule"/>
</dbReference>
<evidence type="ECO:0000256" key="13">
    <source>
        <dbReference type="PROSITE-ProRule" id="PRU00409"/>
    </source>
</evidence>
<evidence type="ECO:0000259" key="14">
    <source>
        <dbReference type="PROSITE" id="PS50975"/>
    </source>
</evidence>
<evidence type="ECO:0000256" key="4">
    <source>
        <dbReference type="ARBA" id="ARBA00013255"/>
    </source>
</evidence>
<dbReference type="Gene3D" id="3.90.600.10">
    <property type="entry name" value="Phosphoribosylglycinamide synthetase, C-terminal domain"/>
    <property type="match status" value="1"/>
</dbReference>
<dbReference type="Gene3D" id="3.40.50.20">
    <property type="match status" value="1"/>
</dbReference>
<evidence type="ECO:0000256" key="2">
    <source>
        <dbReference type="ARBA" id="ARBA00001946"/>
    </source>
</evidence>
<dbReference type="InterPro" id="IPR020559">
    <property type="entry name" value="PRibGlycinamide_synth_CS"/>
</dbReference>
<comment type="cofactor">
    <cofactor evidence="1">
        <name>Mn(2+)</name>
        <dbReference type="ChEBI" id="CHEBI:29035"/>
    </cofactor>
</comment>
<dbReference type="InterPro" id="IPR011761">
    <property type="entry name" value="ATP-grasp"/>
</dbReference>
<dbReference type="AlphaFoldDB" id="A0A1G6ITK3"/>
<dbReference type="GO" id="GO:0009113">
    <property type="term" value="P:purine nucleobase biosynthetic process"/>
    <property type="evidence" value="ECO:0007669"/>
    <property type="project" value="InterPro"/>
</dbReference>
<evidence type="ECO:0000256" key="5">
    <source>
        <dbReference type="ARBA" id="ARBA00022598"/>
    </source>
</evidence>
<comment type="similarity">
    <text evidence="9 12">Belongs to the GARS family.</text>
</comment>
<dbReference type="Pfam" id="PF02843">
    <property type="entry name" value="GARS_C"/>
    <property type="match status" value="1"/>
</dbReference>
<dbReference type="Pfam" id="PF02844">
    <property type="entry name" value="GARS_N"/>
    <property type="match status" value="1"/>
</dbReference>
<dbReference type="SUPFAM" id="SSF56059">
    <property type="entry name" value="Glutathione synthetase ATP-binding domain-like"/>
    <property type="match status" value="1"/>
</dbReference>
<name>A0A1G6ITK3_9BACI</name>
<dbReference type="Gene3D" id="3.30.1490.20">
    <property type="entry name" value="ATP-grasp fold, A domain"/>
    <property type="match status" value="1"/>
</dbReference>
<dbReference type="OrthoDB" id="9807240at2"/>
<evidence type="ECO:0000313" key="15">
    <source>
        <dbReference type="EMBL" id="SDC09837.1"/>
    </source>
</evidence>
<dbReference type="SMART" id="SM01210">
    <property type="entry name" value="GARS_C"/>
    <property type="match status" value="1"/>
</dbReference>
<keyword evidence="8 13" id="KW-0067">ATP-binding</keyword>
<dbReference type="InterPro" id="IPR000115">
    <property type="entry name" value="PRibGlycinamide_synth"/>
</dbReference>
<evidence type="ECO:0000256" key="3">
    <source>
        <dbReference type="ARBA" id="ARBA00005174"/>
    </source>
</evidence>
<dbReference type="GO" id="GO:0006189">
    <property type="term" value="P:'de novo' IMP biosynthetic process"/>
    <property type="evidence" value="ECO:0007669"/>
    <property type="project" value="UniProtKB-UniRule"/>
</dbReference>
<dbReference type="NCBIfam" id="TIGR00877">
    <property type="entry name" value="purD"/>
    <property type="match status" value="1"/>
</dbReference>
<dbReference type="PANTHER" id="PTHR43472:SF1">
    <property type="entry name" value="PHOSPHORIBOSYLAMINE--GLYCINE LIGASE, CHLOROPLASTIC"/>
    <property type="match status" value="1"/>
</dbReference>
<comment type="catalytic activity">
    <reaction evidence="12">
        <text>5-phospho-beta-D-ribosylamine + glycine + ATP = N(1)-(5-phospho-beta-D-ribosyl)glycinamide + ADP + phosphate + H(+)</text>
        <dbReference type="Rhea" id="RHEA:17453"/>
        <dbReference type="ChEBI" id="CHEBI:15378"/>
        <dbReference type="ChEBI" id="CHEBI:30616"/>
        <dbReference type="ChEBI" id="CHEBI:43474"/>
        <dbReference type="ChEBI" id="CHEBI:57305"/>
        <dbReference type="ChEBI" id="CHEBI:58681"/>
        <dbReference type="ChEBI" id="CHEBI:143788"/>
        <dbReference type="ChEBI" id="CHEBI:456216"/>
        <dbReference type="EC" id="6.3.4.13"/>
    </reaction>
</comment>
<dbReference type="Gene3D" id="3.30.470.20">
    <property type="entry name" value="ATP-grasp fold, B domain"/>
    <property type="match status" value="1"/>
</dbReference>
<dbReference type="InterPro" id="IPR011054">
    <property type="entry name" value="Rudment_hybrid_motif"/>
</dbReference>
<dbReference type="GO" id="GO:0046872">
    <property type="term" value="F:metal ion binding"/>
    <property type="evidence" value="ECO:0007669"/>
    <property type="project" value="InterPro"/>
</dbReference>
<keyword evidence="16" id="KW-1185">Reference proteome</keyword>
<organism evidence="15 16">
    <name type="scientific">Pelagirhabdus alkalitolerans</name>
    <dbReference type="NCBI Taxonomy" id="1612202"/>
    <lineage>
        <taxon>Bacteria</taxon>
        <taxon>Bacillati</taxon>
        <taxon>Bacillota</taxon>
        <taxon>Bacilli</taxon>
        <taxon>Bacillales</taxon>
        <taxon>Bacillaceae</taxon>
        <taxon>Pelagirhabdus</taxon>
    </lineage>
</organism>
<evidence type="ECO:0000256" key="7">
    <source>
        <dbReference type="ARBA" id="ARBA00022755"/>
    </source>
</evidence>
<reference evidence="16" key="1">
    <citation type="submission" date="2016-09" db="EMBL/GenBank/DDBJ databases">
        <authorList>
            <person name="Varghese N."/>
            <person name="Submissions S."/>
        </authorList>
    </citation>
    <scope>NUCLEOTIDE SEQUENCE [LARGE SCALE GENOMIC DNA]</scope>
    <source>
        <strain evidence="16">S5</strain>
    </source>
</reference>
<dbReference type="InterPro" id="IPR020561">
    <property type="entry name" value="PRibGlycinamid_synth_ATP-grasp"/>
</dbReference>
<evidence type="ECO:0000313" key="16">
    <source>
        <dbReference type="Proteomes" id="UP000242949"/>
    </source>
</evidence>
<evidence type="ECO:0000256" key="11">
    <source>
        <dbReference type="ARBA" id="ARBA00042864"/>
    </source>
</evidence>
<dbReference type="InterPro" id="IPR037123">
    <property type="entry name" value="PRibGlycinamide_synth_C_sf"/>
</dbReference>
<accession>A0A1G6ITK3</accession>
<dbReference type="RefSeq" id="WP_090795106.1">
    <property type="nucleotide sequence ID" value="NZ_FMYI01000004.1"/>
</dbReference>
<comment type="pathway">
    <text evidence="3 12">Purine metabolism; IMP biosynthesis via de novo pathway; N(1)-(5-phospho-D-ribosyl)glycinamide from 5-phospho-alpha-D-ribose 1-diphosphate: step 2/2.</text>
</comment>
<comment type="cofactor">
    <cofactor evidence="2">
        <name>Mg(2+)</name>
        <dbReference type="ChEBI" id="CHEBI:18420"/>
    </cofactor>
</comment>
<dbReference type="SUPFAM" id="SSF52440">
    <property type="entry name" value="PreATP-grasp domain"/>
    <property type="match status" value="1"/>
</dbReference>
<keyword evidence="7 12" id="KW-0658">Purine biosynthesis</keyword>